<dbReference type="SUPFAM" id="SSF52317">
    <property type="entry name" value="Class I glutamine amidotransferase-like"/>
    <property type="match status" value="1"/>
</dbReference>
<name>A0ABW4LUS9_9BACI</name>
<keyword evidence="2" id="KW-0645">Protease</keyword>
<dbReference type="Gene3D" id="3.40.50.880">
    <property type="match status" value="1"/>
</dbReference>
<organism evidence="5 6">
    <name type="scientific">Bacillus salitolerans</name>
    <dbReference type="NCBI Taxonomy" id="1437434"/>
    <lineage>
        <taxon>Bacteria</taxon>
        <taxon>Bacillati</taxon>
        <taxon>Bacillota</taxon>
        <taxon>Bacilli</taxon>
        <taxon>Bacillales</taxon>
        <taxon>Bacillaceae</taxon>
        <taxon>Bacillus</taxon>
    </lineage>
</organism>
<keyword evidence="6" id="KW-1185">Reference proteome</keyword>
<comment type="similarity">
    <text evidence="1">Belongs to the peptidase S51 family.</text>
</comment>
<dbReference type="InterPro" id="IPR005320">
    <property type="entry name" value="Peptidase_S51"/>
</dbReference>
<keyword evidence="4" id="KW-0720">Serine protease</keyword>
<dbReference type="RefSeq" id="WP_377930095.1">
    <property type="nucleotide sequence ID" value="NZ_JBHUEM010000051.1"/>
</dbReference>
<reference evidence="6" key="1">
    <citation type="journal article" date="2019" name="Int. J. Syst. Evol. Microbiol.">
        <title>The Global Catalogue of Microorganisms (GCM) 10K type strain sequencing project: providing services to taxonomists for standard genome sequencing and annotation.</title>
        <authorList>
            <consortium name="The Broad Institute Genomics Platform"/>
            <consortium name="The Broad Institute Genome Sequencing Center for Infectious Disease"/>
            <person name="Wu L."/>
            <person name="Ma J."/>
        </authorList>
    </citation>
    <scope>NUCLEOTIDE SEQUENCE [LARGE SCALE GENOMIC DNA]</scope>
    <source>
        <strain evidence="6">CCUG 49339</strain>
    </source>
</reference>
<accession>A0ABW4LUS9</accession>
<evidence type="ECO:0000256" key="1">
    <source>
        <dbReference type="ARBA" id="ARBA00006534"/>
    </source>
</evidence>
<comment type="caution">
    <text evidence="5">The sequence shown here is derived from an EMBL/GenBank/DDBJ whole genome shotgun (WGS) entry which is preliminary data.</text>
</comment>
<dbReference type="Pfam" id="PF03575">
    <property type="entry name" value="Peptidase_S51"/>
    <property type="match status" value="1"/>
</dbReference>
<evidence type="ECO:0000256" key="4">
    <source>
        <dbReference type="ARBA" id="ARBA00022825"/>
    </source>
</evidence>
<dbReference type="Proteomes" id="UP001597214">
    <property type="component" value="Unassembled WGS sequence"/>
</dbReference>
<keyword evidence="3" id="KW-0378">Hydrolase</keyword>
<dbReference type="InterPro" id="IPR029062">
    <property type="entry name" value="Class_I_gatase-like"/>
</dbReference>
<evidence type="ECO:0000256" key="2">
    <source>
        <dbReference type="ARBA" id="ARBA00022670"/>
    </source>
</evidence>
<sequence length="216" mass="24788">MGKLFFYSDQVVESPGNRRMDELLFDGMQPVNCKIGYIPSTEDKERKYFDKKVEYYREYGIQNFIFFDLYSEYNPLKINELLSCDIIHLSAGNPIDFRKAIKNCEMDKVLWDYYNQGGIIAGVSGGAVQLGKSANVFQLFIGASIDEKLDTLNFVGFEFLPHYNRWDDDFIRKVTDYSQSTRTTVYAGNDGDGIIVEGDTIQMIGDIVVIHDQKLK</sequence>
<proteinExistence type="inferred from homology"/>
<evidence type="ECO:0000313" key="6">
    <source>
        <dbReference type="Proteomes" id="UP001597214"/>
    </source>
</evidence>
<protein>
    <submittedName>
        <fullName evidence="5">Type 1 glutamine amidotransferase-like domain-containing protein</fullName>
    </submittedName>
</protein>
<dbReference type="EMBL" id="JBHUEM010000051">
    <property type="protein sequence ID" value="MFD1738872.1"/>
    <property type="molecule type" value="Genomic_DNA"/>
</dbReference>
<evidence type="ECO:0000313" key="5">
    <source>
        <dbReference type="EMBL" id="MFD1738872.1"/>
    </source>
</evidence>
<gene>
    <name evidence="5" type="ORF">ACFSCX_20370</name>
</gene>
<evidence type="ECO:0000256" key="3">
    <source>
        <dbReference type="ARBA" id="ARBA00022801"/>
    </source>
</evidence>